<organism evidence="1 2">
    <name type="scientific">Paraburkholderia pallida</name>
    <dbReference type="NCBI Taxonomy" id="2547399"/>
    <lineage>
        <taxon>Bacteria</taxon>
        <taxon>Pseudomonadati</taxon>
        <taxon>Pseudomonadota</taxon>
        <taxon>Betaproteobacteria</taxon>
        <taxon>Burkholderiales</taxon>
        <taxon>Burkholderiaceae</taxon>
        <taxon>Paraburkholderia</taxon>
    </lineage>
</organism>
<keyword evidence="2" id="KW-1185">Reference proteome</keyword>
<dbReference type="OrthoDB" id="10013607at2"/>
<evidence type="ECO:0000313" key="2">
    <source>
        <dbReference type="Proteomes" id="UP000295727"/>
    </source>
</evidence>
<dbReference type="KEGG" id="ppai:E1956_41720"/>
<gene>
    <name evidence="1" type="ORF">E1956_41720</name>
</gene>
<sequence>MNNSISSRIINATIFVVFGLMQASAQGEKSKAPPMHRAHIVNGTVNDIGFRVRIPGEAWQVDRLAPGEGVTYECPKCKDMDFEIDTAGNVVTRTLEMGQDYKIYWNDSAQHYDVGTP</sequence>
<reference evidence="1 2" key="1">
    <citation type="submission" date="2019-03" db="EMBL/GenBank/DDBJ databases">
        <title>Paraburkholderia sp. 7MH5, isolated from subtropical forest soil.</title>
        <authorList>
            <person name="Gao Z.-H."/>
            <person name="Qiu L.-H."/>
        </authorList>
    </citation>
    <scope>NUCLEOTIDE SEQUENCE [LARGE SCALE GENOMIC DNA]</scope>
    <source>
        <strain evidence="1 2">7MH5</strain>
    </source>
</reference>
<dbReference type="RefSeq" id="WP_134759225.1">
    <property type="nucleotide sequence ID" value="NZ_CP038151.1"/>
</dbReference>
<accession>A0A4P7D8W0</accession>
<evidence type="ECO:0000313" key="1">
    <source>
        <dbReference type="EMBL" id="QBR03630.1"/>
    </source>
</evidence>
<dbReference type="Proteomes" id="UP000295727">
    <property type="component" value="Chromosome 4"/>
</dbReference>
<name>A0A4P7D8W0_9BURK</name>
<dbReference type="EMBL" id="CP038151">
    <property type="protein sequence ID" value="QBR03630.1"/>
    <property type="molecule type" value="Genomic_DNA"/>
</dbReference>
<dbReference type="AlphaFoldDB" id="A0A4P7D8W0"/>
<protein>
    <submittedName>
        <fullName evidence="1">Uncharacterized protein</fullName>
    </submittedName>
</protein>
<proteinExistence type="predicted"/>